<evidence type="ECO:0000256" key="4">
    <source>
        <dbReference type="RuleBase" id="RU003671"/>
    </source>
</evidence>
<evidence type="ECO:0000313" key="7">
    <source>
        <dbReference type="EMBL" id="ELA47629.1"/>
    </source>
</evidence>
<dbReference type="InterPro" id="IPR000730">
    <property type="entry name" value="Pr_cel_nuc_antig"/>
</dbReference>
<keyword evidence="3" id="KW-0539">Nucleus</keyword>
<organism evidence="7 8">
    <name type="scientific">Vavraia culicis (isolate floridensis)</name>
    <name type="common">Microsporidian parasite</name>
    <dbReference type="NCBI Taxonomy" id="948595"/>
    <lineage>
        <taxon>Eukaryota</taxon>
        <taxon>Fungi</taxon>
        <taxon>Fungi incertae sedis</taxon>
        <taxon>Microsporidia</taxon>
        <taxon>Pleistophoridae</taxon>
        <taxon>Vavraia</taxon>
    </lineage>
</organism>
<dbReference type="OMA" id="EMKLINM"/>
<dbReference type="GO" id="GO:0003677">
    <property type="term" value="F:DNA binding"/>
    <property type="evidence" value="ECO:0007669"/>
    <property type="project" value="UniProtKB-KW"/>
</dbReference>
<protein>
    <recommendedName>
        <fullName evidence="3">DNA sliding clamp PCNA</fullName>
    </recommendedName>
</protein>
<dbReference type="InterPro" id="IPR022649">
    <property type="entry name" value="Pr_cel_nuc_antig_C"/>
</dbReference>
<name>L2GVH1_VAVCU</name>
<dbReference type="SUPFAM" id="SSF55979">
    <property type="entry name" value="DNA clamp"/>
    <property type="match status" value="2"/>
</dbReference>
<dbReference type="NCBIfam" id="TIGR00590">
    <property type="entry name" value="pcna"/>
    <property type="match status" value="1"/>
</dbReference>
<keyword evidence="8" id="KW-1185">Reference proteome</keyword>
<comment type="similarity">
    <text evidence="1 4">Belongs to the PCNA family.</text>
</comment>
<dbReference type="STRING" id="948595.L2GVH1"/>
<dbReference type="HAMAP" id="MF_00317">
    <property type="entry name" value="DNApol_clamp_arch"/>
    <property type="match status" value="1"/>
</dbReference>
<sequence>MFELKIIDSEKDENSLQNRTSLFRKIVESAADIVDDVDIKLNDEGLSMQFMDAMNVAMMDVFLTKTMFDEYRCDRSLTLGLKIKEFSKILKGIKLDTGTTFYLHCDDSPDTLNMVFEGEAYVSNYDMKLQNIGSECYDIPQIDFTAEAEMKCSDFLYMRKAVGNFSEYIQMNACKTCINFSQKGEIIDSNMKFKAPETGKFDMKLSVCEDVLVEIPMKYINCITKTAGFCQGVKICLGNNAPVFFEFLIGEYGHIRYYIAPKISDE</sequence>
<dbReference type="PANTHER" id="PTHR11352">
    <property type="entry name" value="PROLIFERATING CELL NUCLEAR ANTIGEN"/>
    <property type="match status" value="1"/>
</dbReference>
<dbReference type="PRINTS" id="PR00339">
    <property type="entry name" value="PCNACYCLIN"/>
</dbReference>
<feature type="domain" description="Proliferating cell nuclear antigen PCNA N-terminal" evidence="5">
    <location>
        <begin position="18"/>
        <end position="133"/>
    </location>
</feature>
<dbReference type="CDD" id="cd00577">
    <property type="entry name" value="PCNA"/>
    <property type="match status" value="1"/>
</dbReference>
<dbReference type="Gene3D" id="3.70.10.10">
    <property type="match status" value="1"/>
</dbReference>
<comment type="subcellular location">
    <subcellularLocation>
        <location evidence="3">Nucleus</location>
    </subcellularLocation>
</comment>
<proteinExistence type="inferred from homology"/>
<feature type="domain" description="Proliferating cell nuclear antigen PCNA C-terminal" evidence="6">
    <location>
        <begin position="139"/>
        <end position="262"/>
    </location>
</feature>
<evidence type="ECO:0000256" key="2">
    <source>
        <dbReference type="ARBA" id="ARBA00023125"/>
    </source>
</evidence>
<evidence type="ECO:0000313" key="8">
    <source>
        <dbReference type="Proteomes" id="UP000011081"/>
    </source>
</evidence>
<dbReference type="InterPro" id="IPR022648">
    <property type="entry name" value="Pr_cel_nuc_antig_N"/>
</dbReference>
<dbReference type="FunCoup" id="L2GVH1">
    <property type="interactions" value="300"/>
</dbReference>
<reference evidence="8" key="1">
    <citation type="submission" date="2011-03" db="EMBL/GenBank/DDBJ databases">
        <title>The genome sequence of Vavraia culicis strain floridensis.</title>
        <authorList>
            <consortium name="The Broad Institute Genome Sequencing Platform"/>
            <person name="Cuomo C."/>
            <person name="Becnel J."/>
            <person name="Sanscrainte N."/>
            <person name="Young S.K."/>
            <person name="Zeng Q."/>
            <person name="Gargeya S."/>
            <person name="Fitzgerald M."/>
            <person name="Haas B."/>
            <person name="Abouelleil A."/>
            <person name="Alvarado L."/>
            <person name="Arachchi H.M."/>
            <person name="Berlin A."/>
            <person name="Chapman S.B."/>
            <person name="Gearin G."/>
            <person name="Goldberg J."/>
            <person name="Griggs A."/>
            <person name="Gujja S."/>
            <person name="Hansen M."/>
            <person name="Heiman D."/>
            <person name="Howarth C."/>
            <person name="Larimer J."/>
            <person name="Lui A."/>
            <person name="MacDonald P.J.P."/>
            <person name="McCowen C."/>
            <person name="Montmayeur A."/>
            <person name="Murphy C."/>
            <person name="Neiman D."/>
            <person name="Pearson M."/>
            <person name="Priest M."/>
            <person name="Roberts A."/>
            <person name="Saif S."/>
            <person name="Shea T."/>
            <person name="Sisk P."/>
            <person name="Stolte C."/>
            <person name="Sykes S."/>
            <person name="Wortman J."/>
            <person name="Nusbaum C."/>
            <person name="Birren B."/>
        </authorList>
    </citation>
    <scope>NUCLEOTIDE SEQUENCE [LARGE SCALE GENOMIC DNA]</scope>
    <source>
        <strain evidence="8">floridensis</strain>
    </source>
</reference>
<comment type="function">
    <text evidence="3">This protein is an auxiliary protein of DNA polymerase delta and is involved in the control of eukaryotic DNA replication by increasing the polymerase's processivity during elongation of the leading strand.</text>
</comment>
<dbReference type="InterPro" id="IPR046938">
    <property type="entry name" value="DNA_clamp_sf"/>
</dbReference>
<evidence type="ECO:0000259" key="5">
    <source>
        <dbReference type="Pfam" id="PF00705"/>
    </source>
</evidence>
<dbReference type="AlphaFoldDB" id="L2GVH1"/>
<keyword evidence="4" id="KW-0235">DNA replication</keyword>
<dbReference type="PANTHER" id="PTHR11352:SF0">
    <property type="entry name" value="PROLIFERATING CELL NUCLEAR ANTIGEN"/>
    <property type="match status" value="1"/>
</dbReference>
<dbReference type="GO" id="GO:0006272">
    <property type="term" value="P:leading strand elongation"/>
    <property type="evidence" value="ECO:0007669"/>
    <property type="project" value="TreeGrafter"/>
</dbReference>
<gene>
    <name evidence="7" type="ORF">VCUG_00830</name>
</gene>
<dbReference type="HOGENOM" id="CLU_043978_3_0_1"/>
<dbReference type="VEuPathDB" id="MicrosporidiaDB:VCUG_00830"/>
<dbReference type="Proteomes" id="UP000011081">
    <property type="component" value="Unassembled WGS sequence"/>
</dbReference>
<dbReference type="GO" id="GO:0005634">
    <property type="term" value="C:nucleus"/>
    <property type="evidence" value="ECO:0007669"/>
    <property type="project" value="UniProtKB-SubCell"/>
</dbReference>
<dbReference type="InParanoid" id="L2GVH1"/>
<dbReference type="OrthoDB" id="534348at2759"/>
<dbReference type="EMBL" id="GL877414">
    <property type="protein sequence ID" value="ELA47629.1"/>
    <property type="molecule type" value="Genomic_DNA"/>
</dbReference>
<dbReference type="RefSeq" id="XP_008073850.1">
    <property type="nucleotide sequence ID" value="XM_008075659.1"/>
</dbReference>
<dbReference type="Pfam" id="PF00705">
    <property type="entry name" value="PCNA_N"/>
    <property type="match status" value="1"/>
</dbReference>
<accession>L2GVH1</accession>
<dbReference type="GO" id="GO:0030337">
    <property type="term" value="F:DNA polymerase processivity factor activity"/>
    <property type="evidence" value="ECO:0007669"/>
    <property type="project" value="InterPro"/>
</dbReference>
<evidence type="ECO:0000256" key="1">
    <source>
        <dbReference type="ARBA" id="ARBA00010462"/>
    </source>
</evidence>
<dbReference type="GeneID" id="19878713"/>
<evidence type="ECO:0000256" key="3">
    <source>
        <dbReference type="RuleBase" id="RU000641"/>
    </source>
</evidence>
<keyword evidence="2 4" id="KW-0238">DNA-binding</keyword>
<evidence type="ECO:0000259" key="6">
    <source>
        <dbReference type="Pfam" id="PF02747"/>
    </source>
</evidence>
<dbReference type="Pfam" id="PF02747">
    <property type="entry name" value="PCNA_C"/>
    <property type="match status" value="1"/>
</dbReference>
<dbReference type="GO" id="GO:0006275">
    <property type="term" value="P:regulation of DNA replication"/>
    <property type="evidence" value="ECO:0007669"/>
    <property type="project" value="InterPro"/>
</dbReference>